<comment type="caution">
    <text evidence="1">The sequence shown here is derived from an EMBL/GenBank/DDBJ whole genome shotgun (WGS) entry which is preliminary data.</text>
</comment>
<accession>A0A9N9PIE7</accession>
<name>A0A9N9PIE7_9GLOM</name>
<evidence type="ECO:0000313" key="1">
    <source>
        <dbReference type="EMBL" id="CAG8819518.1"/>
    </source>
</evidence>
<protein>
    <submittedName>
        <fullName evidence="1">17655_t:CDS:1</fullName>
    </submittedName>
</protein>
<feature type="non-terminal residue" evidence="1">
    <location>
        <position position="1"/>
    </location>
</feature>
<reference evidence="1" key="1">
    <citation type="submission" date="2021-06" db="EMBL/GenBank/DDBJ databases">
        <authorList>
            <person name="Kallberg Y."/>
            <person name="Tangrot J."/>
            <person name="Rosling A."/>
        </authorList>
    </citation>
    <scope>NUCLEOTIDE SEQUENCE</scope>
    <source>
        <strain evidence="1">MA453B</strain>
    </source>
</reference>
<dbReference type="AlphaFoldDB" id="A0A9N9PIE7"/>
<gene>
    <name evidence="1" type="ORF">DERYTH_LOCUS26793</name>
</gene>
<dbReference type="OrthoDB" id="2386022at2759"/>
<feature type="non-terminal residue" evidence="1">
    <location>
        <position position="81"/>
    </location>
</feature>
<proteinExistence type="predicted"/>
<dbReference type="EMBL" id="CAJVPY010058059">
    <property type="protein sequence ID" value="CAG8819518.1"/>
    <property type="molecule type" value="Genomic_DNA"/>
</dbReference>
<organism evidence="1 2">
    <name type="scientific">Dentiscutata erythropus</name>
    <dbReference type="NCBI Taxonomy" id="1348616"/>
    <lineage>
        <taxon>Eukaryota</taxon>
        <taxon>Fungi</taxon>
        <taxon>Fungi incertae sedis</taxon>
        <taxon>Mucoromycota</taxon>
        <taxon>Glomeromycotina</taxon>
        <taxon>Glomeromycetes</taxon>
        <taxon>Diversisporales</taxon>
        <taxon>Gigasporaceae</taxon>
        <taxon>Dentiscutata</taxon>
    </lineage>
</organism>
<sequence>NNDANILTILDQSLKGEARKWYHREFDNKNWELENVLDNSGIGATIAHICGANTGDITGAVASFPNVPLGLTGAQIISARN</sequence>
<keyword evidence="2" id="KW-1185">Reference proteome</keyword>
<evidence type="ECO:0000313" key="2">
    <source>
        <dbReference type="Proteomes" id="UP000789405"/>
    </source>
</evidence>
<dbReference type="Proteomes" id="UP000789405">
    <property type="component" value="Unassembled WGS sequence"/>
</dbReference>